<dbReference type="GO" id="GO:0034194">
    <property type="term" value="P:D-galactonate catabolic process"/>
    <property type="evidence" value="ECO:0007669"/>
    <property type="project" value="InterPro"/>
</dbReference>
<dbReference type="GO" id="GO:0008671">
    <property type="term" value="F:2-dehydro-3-deoxygalactonokinase activity"/>
    <property type="evidence" value="ECO:0007669"/>
    <property type="project" value="InterPro"/>
</dbReference>
<name>A0A6L7G988_9RHOB</name>
<dbReference type="RefSeq" id="WP_160896326.1">
    <property type="nucleotide sequence ID" value="NZ_WUMU01000024.1"/>
</dbReference>
<keyword evidence="1" id="KW-0808">Transferase</keyword>
<dbReference type="Pfam" id="PF05035">
    <property type="entry name" value="DGOK"/>
    <property type="match status" value="1"/>
</dbReference>
<accession>A0A6L7G988</accession>
<dbReference type="Gene3D" id="3.30.420.300">
    <property type="entry name" value="2-keto-3-deoxy-galactonokinase, substrate binding domain"/>
    <property type="match status" value="1"/>
</dbReference>
<gene>
    <name evidence="1" type="ORF">GR170_20390</name>
</gene>
<dbReference type="AlphaFoldDB" id="A0A6L7G988"/>
<protein>
    <submittedName>
        <fullName evidence="1">2-keto-3-deoxy-galactonokinase</fullName>
    </submittedName>
</protein>
<dbReference type="SUPFAM" id="SSF53067">
    <property type="entry name" value="Actin-like ATPase domain"/>
    <property type="match status" value="1"/>
</dbReference>
<dbReference type="InterPro" id="IPR042257">
    <property type="entry name" value="DGOK_C"/>
</dbReference>
<dbReference type="EMBL" id="WUMU01000024">
    <property type="protein sequence ID" value="MXN20202.1"/>
    <property type="molecule type" value="Genomic_DNA"/>
</dbReference>
<organism evidence="1 2">
    <name type="scientific">Pseudooceanicola albus</name>
    <dbReference type="NCBI Taxonomy" id="2692189"/>
    <lineage>
        <taxon>Bacteria</taxon>
        <taxon>Pseudomonadati</taxon>
        <taxon>Pseudomonadota</taxon>
        <taxon>Alphaproteobacteria</taxon>
        <taxon>Rhodobacterales</taxon>
        <taxon>Paracoccaceae</taxon>
        <taxon>Pseudooceanicola</taxon>
    </lineage>
</organism>
<keyword evidence="2" id="KW-1185">Reference proteome</keyword>
<comment type="caution">
    <text evidence="1">The sequence shown here is derived from an EMBL/GenBank/DDBJ whole genome shotgun (WGS) entry which is preliminary data.</text>
</comment>
<reference evidence="1 2" key="1">
    <citation type="submission" date="2019-12" db="EMBL/GenBank/DDBJ databases">
        <authorList>
            <person name="Li M."/>
        </authorList>
    </citation>
    <scope>NUCLEOTIDE SEQUENCE [LARGE SCALE GENOMIC DNA]</scope>
    <source>
        <strain evidence="1 2">GBMRC 2024</strain>
    </source>
</reference>
<dbReference type="InterPro" id="IPR007729">
    <property type="entry name" value="DGOK"/>
</dbReference>
<proteinExistence type="predicted"/>
<evidence type="ECO:0000313" key="1">
    <source>
        <dbReference type="EMBL" id="MXN20202.1"/>
    </source>
</evidence>
<dbReference type="InterPro" id="IPR043129">
    <property type="entry name" value="ATPase_NBD"/>
</dbReference>
<evidence type="ECO:0000313" key="2">
    <source>
        <dbReference type="Proteomes" id="UP000477911"/>
    </source>
</evidence>
<sequence>MARLWIAADWGTSNLRLWVLGPEGTVLAERASDRGMGQLAPDQFEGALLDLCADLLPEKGRTQVLICGMAGAKQGWCEAPYAATPCAPAGLAPVTAPTQDPRLVVRILPGVAQAAPPDVMRGEETQIAGFLAGAPDFDGTLCLPGTHTKWVRVQGGQIRQFRTLMTGEVFALLSQASVLRHSLGGEGWDDSAFEAGLAAGLHAPEGLLGDLFAIRSATLLRGTAPDAARARLSGLLIGAELSGAAAFWQDLPVEIIGSPALSARYEEALRAAGARVRLATAPDLALAGLRAAHARLT</sequence>
<dbReference type="InterPro" id="IPR042258">
    <property type="entry name" value="DGOK_N"/>
</dbReference>
<dbReference type="Proteomes" id="UP000477911">
    <property type="component" value="Unassembled WGS sequence"/>
</dbReference>
<keyword evidence="1" id="KW-0418">Kinase</keyword>
<dbReference type="Gene3D" id="3.30.420.310">
    <property type="entry name" value="2-keto-3-deoxy-galactonokinase, C-terminal domain"/>
    <property type="match status" value="1"/>
</dbReference>